<dbReference type="Gene3D" id="3.30.200.110">
    <property type="entry name" value="Inositol-pentakisphosphate 2-kinase, N-lobe"/>
    <property type="match status" value="1"/>
</dbReference>
<dbReference type="Proteomes" id="UP001180020">
    <property type="component" value="Unassembled WGS sequence"/>
</dbReference>
<evidence type="ECO:0000256" key="3">
    <source>
        <dbReference type="ARBA" id="ARBA00022741"/>
    </source>
</evidence>
<reference evidence="7" key="1">
    <citation type="journal article" date="2023" name="Nat. Commun.">
        <title>Diploid and tetraploid genomes of Acorus and the evolution of monocots.</title>
        <authorList>
            <person name="Ma L."/>
            <person name="Liu K.W."/>
            <person name="Li Z."/>
            <person name="Hsiao Y.Y."/>
            <person name="Qi Y."/>
            <person name="Fu T."/>
            <person name="Tang G.D."/>
            <person name="Zhang D."/>
            <person name="Sun W.H."/>
            <person name="Liu D.K."/>
            <person name="Li Y."/>
            <person name="Chen G.Z."/>
            <person name="Liu X.D."/>
            <person name="Liao X.Y."/>
            <person name="Jiang Y.T."/>
            <person name="Yu X."/>
            <person name="Hao Y."/>
            <person name="Huang J."/>
            <person name="Zhao X.W."/>
            <person name="Ke S."/>
            <person name="Chen Y.Y."/>
            <person name="Wu W.L."/>
            <person name="Hsu J.L."/>
            <person name="Lin Y.F."/>
            <person name="Huang M.D."/>
            <person name="Li C.Y."/>
            <person name="Huang L."/>
            <person name="Wang Z.W."/>
            <person name="Zhao X."/>
            <person name="Zhong W.Y."/>
            <person name="Peng D.H."/>
            <person name="Ahmad S."/>
            <person name="Lan S."/>
            <person name="Zhang J.S."/>
            <person name="Tsai W.C."/>
            <person name="Van de Peer Y."/>
            <person name="Liu Z.J."/>
        </authorList>
    </citation>
    <scope>NUCLEOTIDE SEQUENCE</scope>
    <source>
        <strain evidence="7">CP</strain>
    </source>
</reference>
<dbReference type="EC" id="2.7.1.158" evidence="1 6"/>
<comment type="caution">
    <text evidence="7">The sequence shown here is derived from an EMBL/GenBank/DDBJ whole genome shotgun (WGS) entry which is preliminary data.</text>
</comment>
<dbReference type="InterPro" id="IPR009286">
    <property type="entry name" value="Ins_P5_2-kin"/>
</dbReference>
<dbReference type="GO" id="GO:0035299">
    <property type="term" value="F:inositol-1,3,4,5,6-pentakisphosphate 2-kinase activity"/>
    <property type="evidence" value="ECO:0007669"/>
    <property type="project" value="UniProtKB-EC"/>
</dbReference>
<sequence>MGPVVLTVDDAADWVYRGEGAANLVLGYRGSSPAFKGKVIRIQKVSAPGPEEAVRGPALSAHERLLWRDKEELGSASEEVAGRLYTLHLLFERLQTRVSVTRDFWSPLKRAFSIDGRPGVSVLPGDQPKCGFLPCSEYIAEENSIKKSITRFKMHQVLKFHQGEVSQISDYDPLDLFSQSKERITKAIKALFANPQNNFRIFVNGSLVSGGLGGGINGSSHVPTGHAHEAPGSFENVIKAMGWAENDGVQLTNFQELISEAIFRSRILDKLLEAQKLDTFDIEGIIHAYYDIVSQPCMVCKKLGDANLSNRYSCIHSLPLEESLTIVRNYLVAATAKDCSLMISFRLKDGEDQAAGHGSIFLESTKQNFEYKVRWASFIDLDMKPLKKMVYYYELDQKIVSFYTRTEKTKECLCNPTNSKEGTAGAELTNELNATPLKRE</sequence>
<name>A0AAV9DEU4_ACOCL</name>
<dbReference type="EMBL" id="JAUJYO010000014">
    <property type="protein sequence ID" value="KAK1299459.1"/>
    <property type="molecule type" value="Genomic_DNA"/>
</dbReference>
<dbReference type="GO" id="GO:0005634">
    <property type="term" value="C:nucleus"/>
    <property type="evidence" value="ECO:0007669"/>
    <property type="project" value="TreeGrafter"/>
</dbReference>
<gene>
    <name evidence="7" type="primary">IPK1</name>
    <name evidence="7" type="ORF">QJS10_CPB14g00047</name>
</gene>
<evidence type="ECO:0000313" key="8">
    <source>
        <dbReference type="Proteomes" id="UP001180020"/>
    </source>
</evidence>
<protein>
    <recommendedName>
        <fullName evidence="1 6">Inositol-pentakisphosphate 2-kinase</fullName>
        <ecNumber evidence="1 6">2.7.1.158</ecNumber>
    </recommendedName>
</protein>
<evidence type="ECO:0000256" key="6">
    <source>
        <dbReference type="RuleBase" id="RU364126"/>
    </source>
</evidence>
<evidence type="ECO:0000313" key="7">
    <source>
        <dbReference type="EMBL" id="KAK1299459.1"/>
    </source>
</evidence>
<keyword evidence="8" id="KW-1185">Reference proteome</keyword>
<organism evidence="7 8">
    <name type="scientific">Acorus calamus</name>
    <name type="common">Sweet flag</name>
    <dbReference type="NCBI Taxonomy" id="4465"/>
    <lineage>
        <taxon>Eukaryota</taxon>
        <taxon>Viridiplantae</taxon>
        <taxon>Streptophyta</taxon>
        <taxon>Embryophyta</taxon>
        <taxon>Tracheophyta</taxon>
        <taxon>Spermatophyta</taxon>
        <taxon>Magnoliopsida</taxon>
        <taxon>Liliopsida</taxon>
        <taxon>Acoraceae</taxon>
        <taxon>Acorus</taxon>
    </lineage>
</organism>
<dbReference type="GO" id="GO:0005524">
    <property type="term" value="F:ATP binding"/>
    <property type="evidence" value="ECO:0007669"/>
    <property type="project" value="UniProtKB-KW"/>
</dbReference>
<keyword evidence="4 6" id="KW-0418">Kinase</keyword>
<dbReference type="GO" id="GO:0032958">
    <property type="term" value="P:inositol phosphate biosynthetic process"/>
    <property type="evidence" value="ECO:0007669"/>
    <property type="project" value="TreeGrafter"/>
</dbReference>
<evidence type="ECO:0000256" key="2">
    <source>
        <dbReference type="ARBA" id="ARBA00022679"/>
    </source>
</evidence>
<accession>A0AAV9DEU4</accession>
<proteinExistence type="predicted"/>
<evidence type="ECO:0000256" key="1">
    <source>
        <dbReference type="ARBA" id="ARBA00012023"/>
    </source>
</evidence>
<dbReference type="Pfam" id="PF06090">
    <property type="entry name" value="Ins_P5_2-kin"/>
    <property type="match status" value="2"/>
</dbReference>
<dbReference type="PANTHER" id="PTHR14456:SF2">
    <property type="entry name" value="INOSITOL-PENTAKISPHOSPHATE 2-KINASE"/>
    <property type="match status" value="1"/>
</dbReference>
<reference evidence="7" key="2">
    <citation type="submission" date="2023-06" db="EMBL/GenBank/DDBJ databases">
        <authorList>
            <person name="Ma L."/>
            <person name="Liu K.-W."/>
            <person name="Li Z."/>
            <person name="Hsiao Y.-Y."/>
            <person name="Qi Y."/>
            <person name="Fu T."/>
            <person name="Tang G."/>
            <person name="Zhang D."/>
            <person name="Sun W.-H."/>
            <person name="Liu D.-K."/>
            <person name="Li Y."/>
            <person name="Chen G.-Z."/>
            <person name="Liu X.-D."/>
            <person name="Liao X.-Y."/>
            <person name="Jiang Y.-T."/>
            <person name="Yu X."/>
            <person name="Hao Y."/>
            <person name="Huang J."/>
            <person name="Zhao X.-W."/>
            <person name="Ke S."/>
            <person name="Chen Y.-Y."/>
            <person name="Wu W.-L."/>
            <person name="Hsu J.-L."/>
            <person name="Lin Y.-F."/>
            <person name="Huang M.-D."/>
            <person name="Li C.-Y."/>
            <person name="Huang L."/>
            <person name="Wang Z.-W."/>
            <person name="Zhao X."/>
            <person name="Zhong W.-Y."/>
            <person name="Peng D.-H."/>
            <person name="Ahmad S."/>
            <person name="Lan S."/>
            <person name="Zhang J.-S."/>
            <person name="Tsai W.-C."/>
            <person name="Van De Peer Y."/>
            <person name="Liu Z.-J."/>
        </authorList>
    </citation>
    <scope>NUCLEOTIDE SEQUENCE</scope>
    <source>
        <strain evidence="7">CP</strain>
        <tissue evidence="7">Leaves</tissue>
    </source>
</reference>
<keyword evidence="2 6" id="KW-0808">Transferase</keyword>
<dbReference type="PANTHER" id="PTHR14456">
    <property type="entry name" value="INOSITOL POLYPHOSPHATE KINASE 1"/>
    <property type="match status" value="1"/>
</dbReference>
<keyword evidence="5 6" id="KW-0067">ATP-binding</keyword>
<evidence type="ECO:0000256" key="4">
    <source>
        <dbReference type="ARBA" id="ARBA00022777"/>
    </source>
</evidence>
<evidence type="ECO:0000256" key="5">
    <source>
        <dbReference type="ARBA" id="ARBA00022840"/>
    </source>
</evidence>
<dbReference type="AlphaFoldDB" id="A0AAV9DEU4"/>
<comment type="domain">
    <text evidence="6">The EXKPK motif is conserved in inositol-pentakisphosphate 2-kinases of both family 1 and 2.</text>
</comment>
<keyword evidence="3 6" id="KW-0547">Nucleotide-binding</keyword>
<dbReference type="InterPro" id="IPR043001">
    <property type="entry name" value="IP5_2-K_N_lobe"/>
</dbReference>
<comment type="catalytic activity">
    <reaction evidence="6">
        <text>1D-myo-inositol 1,3,4,5,6-pentakisphosphate + ATP = 1D-myo-inositol hexakisphosphate + ADP + H(+)</text>
        <dbReference type="Rhea" id="RHEA:20313"/>
        <dbReference type="ChEBI" id="CHEBI:15378"/>
        <dbReference type="ChEBI" id="CHEBI:30616"/>
        <dbReference type="ChEBI" id="CHEBI:57733"/>
        <dbReference type="ChEBI" id="CHEBI:58130"/>
        <dbReference type="ChEBI" id="CHEBI:456216"/>
        <dbReference type="EC" id="2.7.1.158"/>
    </reaction>
</comment>
<comment type="function">
    <text evidence="6">Phosphorylates Ins(1,3,4,5,6)P5 at position 2 to form Ins(1,2,3,4,5,6)P6 (InsP6 or phytate).</text>
</comment>